<dbReference type="AlphaFoldDB" id="A0AAD5XFJ1"/>
<evidence type="ECO:0000256" key="7">
    <source>
        <dbReference type="ARBA" id="ARBA00023242"/>
    </source>
</evidence>
<evidence type="ECO:0000256" key="4">
    <source>
        <dbReference type="ARBA" id="ARBA00022448"/>
    </source>
</evidence>
<keyword evidence="9" id="KW-1185">Reference proteome</keyword>
<comment type="caution">
    <text evidence="8">The sequence shown here is derived from an EMBL/GenBank/DDBJ whole genome shotgun (WGS) entry which is preliminary data.</text>
</comment>
<reference evidence="8" key="1">
    <citation type="submission" date="2020-05" db="EMBL/GenBank/DDBJ databases">
        <title>Phylogenomic resolution of chytrid fungi.</title>
        <authorList>
            <person name="Stajich J.E."/>
            <person name="Amses K."/>
            <person name="Simmons R."/>
            <person name="Seto K."/>
            <person name="Myers J."/>
            <person name="Bonds A."/>
            <person name="Quandt C.A."/>
            <person name="Barry K."/>
            <person name="Liu P."/>
            <person name="Grigoriev I."/>
            <person name="Longcore J.E."/>
            <person name="James T.Y."/>
        </authorList>
    </citation>
    <scope>NUCLEOTIDE SEQUENCE</scope>
    <source>
        <strain evidence="8">JEL0513</strain>
    </source>
</reference>
<dbReference type="GO" id="GO:0006611">
    <property type="term" value="P:protein export from nucleus"/>
    <property type="evidence" value="ECO:0007669"/>
    <property type="project" value="TreeGrafter"/>
</dbReference>
<organism evidence="8 9">
    <name type="scientific">Physocladia obscura</name>
    <dbReference type="NCBI Taxonomy" id="109957"/>
    <lineage>
        <taxon>Eukaryota</taxon>
        <taxon>Fungi</taxon>
        <taxon>Fungi incertae sedis</taxon>
        <taxon>Chytridiomycota</taxon>
        <taxon>Chytridiomycota incertae sedis</taxon>
        <taxon>Chytridiomycetes</taxon>
        <taxon>Chytridiales</taxon>
        <taxon>Chytriomycetaceae</taxon>
        <taxon>Physocladia</taxon>
    </lineage>
</organism>
<accession>A0AAD5XFJ1</accession>
<gene>
    <name evidence="8" type="primary">XPO4_2</name>
    <name evidence="8" type="ORF">HK100_008390</name>
</gene>
<keyword evidence="7" id="KW-0539">Nucleus</keyword>
<evidence type="ECO:0000256" key="2">
    <source>
        <dbReference type="ARBA" id="ARBA00004496"/>
    </source>
</evidence>
<evidence type="ECO:0000256" key="6">
    <source>
        <dbReference type="ARBA" id="ARBA00022927"/>
    </source>
</evidence>
<keyword evidence="4" id="KW-0813">Transport</keyword>
<evidence type="ECO:0000256" key="5">
    <source>
        <dbReference type="ARBA" id="ARBA00022490"/>
    </source>
</evidence>
<evidence type="ECO:0000256" key="3">
    <source>
        <dbReference type="ARBA" id="ARBA00009466"/>
    </source>
</evidence>
<dbReference type="EMBL" id="JADGJH010000408">
    <property type="protein sequence ID" value="KAJ3129803.1"/>
    <property type="molecule type" value="Genomic_DNA"/>
</dbReference>
<comment type="similarity">
    <text evidence="3">Belongs to the exportin family.</text>
</comment>
<dbReference type="Proteomes" id="UP001211907">
    <property type="component" value="Unassembled WGS sequence"/>
</dbReference>
<dbReference type="GO" id="GO:0005643">
    <property type="term" value="C:nuclear pore"/>
    <property type="evidence" value="ECO:0007669"/>
    <property type="project" value="TreeGrafter"/>
</dbReference>
<sequence length="256" mass="28092">MNDGSGDELIVIADIIKRTLSTHSVSGSCISQIPDFFKFMSTIANFTIFTITCVKKAVGSNFGDGEECPAMLATNIILEMWASFVDQANALLQSSSPPFTTALRSFLQSLALPIFSAYLDMRLVLAAQQVVSNNDDENAMGGGEDDLNYGDQLDCLNLIARWDPKSCCGLLRGYIEECAEKLESLFGNRGSSVDETTRSILLERIHWLILISEHILADSGDGEVPMIPESLLEASVRTSYALVSKFYLIRIVDARK</sequence>
<dbReference type="InterPro" id="IPR044189">
    <property type="entry name" value="XPO4/7-like"/>
</dbReference>
<comment type="subcellular location">
    <subcellularLocation>
        <location evidence="2">Cytoplasm</location>
    </subcellularLocation>
    <subcellularLocation>
        <location evidence="1">Nucleus</location>
    </subcellularLocation>
</comment>
<evidence type="ECO:0000313" key="8">
    <source>
        <dbReference type="EMBL" id="KAJ3129803.1"/>
    </source>
</evidence>
<dbReference type="GO" id="GO:0005737">
    <property type="term" value="C:cytoplasm"/>
    <property type="evidence" value="ECO:0007669"/>
    <property type="project" value="UniProtKB-SubCell"/>
</dbReference>
<protein>
    <submittedName>
        <fullName evidence="8">Exportin-4</fullName>
    </submittedName>
</protein>
<dbReference type="GO" id="GO:0005049">
    <property type="term" value="F:nuclear export signal receptor activity"/>
    <property type="evidence" value="ECO:0007669"/>
    <property type="project" value="InterPro"/>
</dbReference>
<name>A0AAD5XFJ1_9FUNG</name>
<keyword evidence="5" id="KW-0963">Cytoplasm</keyword>
<proteinExistence type="inferred from homology"/>
<keyword evidence="6" id="KW-0653">Protein transport</keyword>
<evidence type="ECO:0000313" key="9">
    <source>
        <dbReference type="Proteomes" id="UP001211907"/>
    </source>
</evidence>
<evidence type="ECO:0000256" key="1">
    <source>
        <dbReference type="ARBA" id="ARBA00004123"/>
    </source>
</evidence>
<dbReference type="PANTHER" id="PTHR12596:SF1">
    <property type="entry name" value="EXPORTIN-4"/>
    <property type="match status" value="1"/>
</dbReference>
<dbReference type="PANTHER" id="PTHR12596">
    <property type="entry name" value="EXPORTIN 4,7-RELATED"/>
    <property type="match status" value="1"/>
</dbReference>